<reference evidence="2 3" key="1">
    <citation type="submission" date="2022-01" db="EMBL/GenBank/DDBJ databases">
        <title>Alkalihalobacillus sp. EGI L200015, a novel bacterium isolated from a salt lake sediment.</title>
        <authorList>
            <person name="Gao L."/>
            <person name="Fang B.-Z."/>
            <person name="Li W.-J."/>
        </authorList>
    </citation>
    <scope>NUCLEOTIDE SEQUENCE [LARGE SCALE GENOMIC DNA]</scope>
    <source>
        <strain evidence="2 3">KCTC 12718</strain>
    </source>
</reference>
<dbReference type="InterPro" id="IPR036188">
    <property type="entry name" value="FAD/NAD-bd_sf"/>
</dbReference>
<gene>
    <name evidence="2" type="ORF">L2716_06695</name>
</gene>
<dbReference type="InterPro" id="IPR050281">
    <property type="entry name" value="Flavin_monoamine_oxidase"/>
</dbReference>
<dbReference type="Gene3D" id="3.90.660.10">
    <property type="match status" value="1"/>
</dbReference>
<feature type="domain" description="Amine oxidase" evidence="1">
    <location>
        <begin position="38"/>
        <end position="483"/>
    </location>
</feature>
<name>A0ABS9GXA4_9BACL</name>
<evidence type="ECO:0000313" key="2">
    <source>
        <dbReference type="EMBL" id="MCF6137413.1"/>
    </source>
</evidence>
<dbReference type="SUPFAM" id="SSF54373">
    <property type="entry name" value="FAD-linked reductases, C-terminal domain"/>
    <property type="match status" value="1"/>
</dbReference>
<comment type="caution">
    <text evidence="2">The sequence shown here is derived from an EMBL/GenBank/DDBJ whole genome shotgun (WGS) entry which is preliminary data.</text>
</comment>
<dbReference type="Proteomes" id="UP001649381">
    <property type="component" value="Unassembled WGS sequence"/>
</dbReference>
<protein>
    <submittedName>
        <fullName evidence="2">Flavin monoamine oxidase family protein</fullName>
    </submittedName>
</protein>
<dbReference type="RefSeq" id="WP_236332983.1">
    <property type="nucleotide sequence ID" value="NZ_JAKIJS010000001.1"/>
</dbReference>
<proteinExistence type="predicted"/>
<sequence length="494" mass="55954">MMNYLPPHYTPSQLIHYIKNGLPSSNKPKRIIIAGAGMSGLVAGSLLKQAGHHVSIIEARNRVGGRIYTIRKPFTNGNYFEAGAMRIPHVHFLVLEYLKKFGIQTNAFINATANDIIYVNGRKLRYSQYKKDPDRLGYPVLPSEKGKTDYELTQMVMGPIIDFINLNPLRNWPIVVSYLERYSLSTFFRHNPGGLTLSDGAIEMIKVLSVVEGLPELSFVEILREYMILFNKELHYYEISGGMDQLPKAFLPQLENNIHFNEEIKKIEQNQNGVTFSNTHTQSGKLSQISGDIAIITIPFTVLQFIDVHPRDSFSHNKWKAIRELHYVPSTKVGLQFNNRFWEYQGIYGGKTVTDLPIRLAHYPSHHFGKRTGVILGSYTWEDDALIWVSKSEEERVKQSLQDLSTIHGKEILSSFEVGKAQSWVLDPYAAGAFTLFKPEQESELFPYLSAPEGKVHFAGEHTTVPHGWTQGAIESGIRVSLEVNHIKKSGSIH</sequence>
<dbReference type="InterPro" id="IPR002937">
    <property type="entry name" value="Amino_oxidase"/>
</dbReference>
<dbReference type="Pfam" id="PF01593">
    <property type="entry name" value="Amino_oxidase"/>
    <property type="match status" value="1"/>
</dbReference>
<keyword evidence="3" id="KW-1185">Reference proteome</keyword>
<dbReference type="EMBL" id="JAKIJS010000001">
    <property type="protein sequence ID" value="MCF6137413.1"/>
    <property type="molecule type" value="Genomic_DNA"/>
</dbReference>
<evidence type="ECO:0000259" key="1">
    <source>
        <dbReference type="Pfam" id="PF01593"/>
    </source>
</evidence>
<dbReference type="Gene3D" id="3.50.50.60">
    <property type="entry name" value="FAD/NAD(P)-binding domain"/>
    <property type="match status" value="1"/>
</dbReference>
<organism evidence="2 3">
    <name type="scientific">Pseudalkalibacillus berkeleyi</name>
    <dbReference type="NCBI Taxonomy" id="1069813"/>
    <lineage>
        <taxon>Bacteria</taxon>
        <taxon>Bacillati</taxon>
        <taxon>Bacillota</taxon>
        <taxon>Bacilli</taxon>
        <taxon>Bacillales</taxon>
        <taxon>Fictibacillaceae</taxon>
        <taxon>Pseudalkalibacillus</taxon>
    </lineage>
</organism>
<dbReference type="PANTHER" id="PTHR10742">
    <property type="entry name" value="FLAVIN MONOAMINE OXIDASE"/>
    <property type="match status" value="1"/>
</dbReference>
<dbReference type="Gene3D" id="1.10.405.10">
    <property type="entry name" value="Guanine Nucleotide Dissociation Inhibitor, domain 1"/>
    <property type="match status" value="1"/>
</dbReference>
<accession>A0ABS9GXA4</accession>
<evidence type="ECO:0000313" key="3">
    <source>
        <dbReference type="Proteomes" id="UP001649381"/>
    </source>
</evidence>
<dbReference type="SUPFAM" id="SSF51905">
    <property type="entry name" value="FAD/NAD(P)-binding domain"/>
    <property type="match status" value="1"/>
</dbReference>
<dbReference type="PANTHER" id="PTHR10742:SF342">
    <property type="entry name" value="AMINE OXIDASE"/>
    <property type="match status" value="1"/>
</dbReference>